<name>A0ABD5Q758_9EURY</name>
<sequence length="189" mass="20936">MKSGVRALGIAESYRERRSTLAGVVTRASRVTDGFAYESCTVGGTDATDAVIHLFSDLDREDVRYLFVAGIALAWYNVVDLHRVSEATDRPVISVTFEESPGLVEALEAEFEGEELARRKAVFERQPPRERLAVNDQTVFVRSVGVDSGEARDAVRAFTPEGGRPEPLRVARLAARAGDEFRRTRDISY</sequence>
<gene>
    <name evidence="2" type="ORF">ACFO9K_18690</name>
</gene>
<dbReference type="InterPro" id="IPR002802">
    <property type="entry name" value="Endo_dU"/>
</dbReference>
<reference evidence="2 3" key="1">
    <citation type="journal article" date="2019" name="Int. J. Syst. Evol. Microbiol.">
        <title>The Global Catalogue of Microorganisms (GCM) 10K type strain sequencing project: providing services to taxonomists for standard genome sequencing and annotation.</title>
        <authorList>
            <consortium name="The Broad Institute Genomics Platform"/>
            <consortium name="The Broad Institute Genome Sequencing Center for Infectious Disease"/>
            <person name="Wu L."/>
            <person name="Ma J."/>
        </authorList>
    </citation>
    <scope>NUCLEOTIDE SEQUENCE [LARGE SCALE GENOMIC DNA]</scope>
    <source>
        <strain evidence="2 3">XZYJ18</strain>
    </source>
</reference>
<accession>A0ABD5Q758</accession>
<dbReference type="EMBL" id="JBHSHT010000002">
    <property type="protein sequence ID" value="MFC4826287.1"/>
    <property type="molecule type" value="Genomic_DNA"/>
</dbReference>
<protein>
    <recommendedName>
        <fullName evidence="1">UPF0215 protein ACFO9K_18690</fullName>
    </recommendedName>
</protein>
<dbReference type="Proteomes" id="UP001595945">
    <property type="component" value="Unassembled WGS sequence"/>
</dbReference>
<evidence type="ECO:0000256" key="1">
    <source>
        <dbReference type="HAMAP-Rule" id="MF_00582"/>
    </source>
</evidence>
<dbReference type="PANTHER" id="PTHR39518">
    <property type="entry name" value="UPF0215 PROTEIN MJ1150"/>
    <property type="match status" value="1"/>
</dbReference>
<dbReference type="Gene3D" id="3.30.2170.10">
    <property type="entry name" value="archaeoglobus fulgidus dsm 4304 superfamily"/>
    <property type="match status" value="1"/>
</dbReference>
<proteinExistence type="inferred from homology"/>
<comment type="similarity">
    <text evidence="1">Belongs to the UPF0215 family.</text>
</comment>
<keyword evidence="3" id="KW-1185">Reference proteome</keyword>
<dbReference type="RefSeq" id="WP_254268100.1">
    <property type="nucleotide sequence ID" value="NZ_CP100400.1"/>
</dbReference>
<evidence type="ECO:0000313" key="2">
    <source>
        <dbReference type="EMBL" id="MFC4826287.1"/>
    </source>
</evidence>
<comment type="caution">
    <text evidence="2">The sequence shown here is derived from an EMBL/GenBank/DDBJ whole genome shotgun (WGS) entry which is preliminary data.</text>
</comment>
<evidence type="ECO:0000313" key="3">
    <source>
        <dbReference type="Proteomes" id="UP001595945"/>
    </source>
</evidence>
<dbReference type="AlphaFoldDB" id="A0ABD5Q758"/>
<dbReference type="PIRSF" id="PIRSF006380">
    <property type="entry name" value="UCP006380"/>
    <property type="match status" value="1"/>
</dbReference>
<dbReference type="GeneID" id="73046617"/>
<dbReference type="PANTHER" id="PTHR39518:SF2">
    <property type="entry name" value="UPF0215 PROTEIN MJ1150"/>
    <property type="match status" value="1"/>
</dbReference>
<dbReference type="HAMAP" id="MF_00582">
    <property type="entry name" value="UPF0215"/>
    <property type="match status" value="1"/>
</dbReference>
<organism evidence="2 3">
    <name type="scientific">Halorussus aquaticus</name>
    <dbReference type="NCBI Taxonomy" id="2953748"/>
    <lineage>
        <taxon>Archaea</taxon>
        <taxon>Methanobacteriati</taxon>
        <taxon>Methanobacteriota</taxon>
        <taxon>Stenosarchaea group</taxon>
        <taxon>Halobacteria</taxon>
        <taxon>Halobacteriales</taxon>
        <taxon>Haladaptataceae</taxon>
        <taxon>Halorussus</taxon>
    </lineage>
</organism>
<dbReference type="Pfam" id="PF01949">
    <property type="entry name" value="Endo_dU"/>
    <property type="match status" value="1"/>
</dbReference>